<evidence type="ECO:0000256" key="3">
    <source>
        <dbReference type="ARBA" id="ARBA00008883"/>
    </source>
</evidence>
<evidence type="ECO:0000256" key="8">
    <source>
        <dbReference type="ARBA" id="ARBA00022692"/>
    </source>
</evidence>
<comment type="caution">
    <text evidence="20">The sequence shown here is derived from an EMBL/GenBank/DDBJ whole genome shotgun (WGS) entry which is preliminary data.</text>
</comment>
<dbReference type="CDD" id="cd05387">
    <property type="entry name" value="BY-kinase"/>
    <property type="match status" value="1"/>
</dbReference>
<evidence type="ECO:0000313" key="20">
    <source>
        <dbReference type="EMBL" id="GAA3535692.1"/>
    </source>
</evidence>
<dbReference type="EC" id="2.7.10.2" evidence="4"/>
<evidence type="ECO:0000256" key="1">
    <source>
        <dbReference type="ARBA" id="ARBA00004429"/>
    </source>
</evidence>
<dbReference type="PANTHER" id="PTHR32309:SF13">
    <property type="entry name" value="FERRIC ENTEROBACTIN TRANSPORT PROTEIN FEPE"/>
    <property type="match status" value="1"/>
</dbReference>
<dbReference type="InterPro" id="IPR027417">
    <property type="entry name" value="P-loop_NTPase"/>
</dbReference>
<feature type="domain" description="AAA" evidence="18">
    <location>
        <begin position="548"/>
        <end position="696"/>
    </location>
</feature>
<evidence type="ECO:0000256" key="2">
    <source>
        <dbReference type="ARBA" id="ARBA00007316"/>
    </source>
</evidence>
<dbReference type="Pfam" id="PF13807">
    <property type="entry name" value="GNVR"/>
    <property type="match status" value="1"/>
</dbReference>
<sequence length="734" mass="80342">MDIIKLSGIGRDEKGSIELLAPSLLWRFISCRIWSIISFTLIVAMLAVLLVSNMTRIYRATATLLFENQAANVLSIEQIYGIEGGDDYLATQFELLKSRALAERVVRNLGLDTHPEFDPRQQPEPLIDWSALLGKLNPIINPDQLEEPSGPSEIDIFDQVVEDFQRRVTVAVVGRTQLIEVSTDMADASTAALAANALADGYIESQLEAKMEMTQTATNWMNERLVSLKNTLSESESRLQAFLEQENLLNLEGITTVSATELSGISGKLTDARQERNAAESQYNQLMTMQGAGYRRLASVPAVMADPLVAQFKAAEATANAKVQELSRRYGTKHPAMVVAQTELNSARANLKAQVEQVVASIKNSYQLAVASERGLQSSFEQNKEQVQSISRNEFRLRELQREVESNRTLYDTFMTRLKETTATQDLDTVNARVVDRALVPKRAIKPQTLTLVLVASVVALIVAVGVVIILGVLDRTFKGDEEVENNLNLPVLGVVPLVKGKPSKLTQLFRQDTNPEFSESIRSLRTSLVLASMDRSYKITMVTSSLPGEGKTSISSNLAMALGQIEKTLLIDADMRRPSIAKIYDLPAGTPGLANLIVGSAGLKDCILRRDGLDIITTGTVPPNPQELLSSESFSRVLKQLAAQYERIIIDTAPTLGVSDALLLSRYTNAVIFVVKSDATSIPVAQSGLGKLLQVGAPVKGVVLNQLDVKKATKYGYGYSGYYGDHKKLKPDA</sequence>
<dbReference type="InterPro" id="IPR032807">
    <property type="entry name" value="GNVR"/>
</dbReference>
<keyword evidence="10" id="KW-0418">Kinase</keyword>
<dbReference type="Gene3D" id="3.40.50.300">
    <property type="entry name" value="P-loop containing nucleotide triphosphate hydrolases"/>
    <property type="match status" value="1"/>
</dbReference>
<dbReference type="Pfam" id="PF02706">
    <property type="entry name" value="Wzz"/>
    <property type="match status" value="1"/>
</dbReference>
<feature type="domain" description="Polysaccharide chain length determinant N-terminal" evidence="17">
    <location>
        <begin position="25"/>
        <end position="109"/>
    </location>
</feature>
<evidence type="ECO:0000256" key="13">
    <source>
        <dbReference type="ARBA" id="ARBA00023136"/>
    </source>
</evidence>
<evidence type="ECO:0000256" key="10">
    <source>
        <dbReference type="ARBA" id="ARBA00022777"/>
    </source>
</evidence>
<comment type="similarity">
    <text evidence="2">Belongs to the CpsD/CapB family.</text>
</comment>
<keyword evidence="11" id="KW-0067">ATP-binding</keyword>
<keyword evidence="8 16" id="KW-0812">Transmembrane</keyword>
<accession>A0ABP6VL22</accession>
<dbReference type="RefSeq" id="WP_344956238.1">
    <property type="nucleotide sequence ID" value="NZ_BAABCX010000001.1"/>
</dbReference>
<evidence type="ECO:0000259" key="18">
    <source>
        <dbReference type="Pfam" id="PF13614"/>
    </source>
</evidence>
<evidence type="ECO:0000256" key="5">
    <source>
        <dbReference type="ARBA" id="ARBA00022475"/>
    </source>
</evidence>
<dbReference type="Pfam" id="PF13614">
    <property type="entry name" value="AAA_31"/>
    <property type="match status" value="1"/>
</dbReference>
<gene>
    <name evidence="20" type="primary">vpsO_1</name>
    <name evidence="20" type="ORF">GCM10022394_14150</name>
</gene>
<evidence type="ECO:0000256" key="16">
    <source>
        <dbReference type="SAM" id="Phobius"/>
    </source>
</evidence>
<dbReference type="InterPro" id="IPR005702">
    <property type="entry name" value="Wzc-like_C"/>
</dbReference>
<comment type="subcellular location">
    <subcellularLocation>
        <location evidence="1">Cell inner membrane</location>
        <topology evidence="1">Multi-pass membrane protein</topology>
    </subcellularLocation>
</comment>
<keyword evidence="7" id="KW-0808">Transferase</keyword>
<keyword evidence="9" id="KW-0547">Nucleotide-binding</keyword>
<keyword evidence="14" id="KW-0829">Tyrosine-protein kinase</keyword>
<evidence type="ECO:0000313" key="21">
    <source>
        <dbReference type="Proteomes" id="UP001500795"/>
    </source>
</evidence>
<comment type="similarity">
    <text evidence="3">Belongs to the etk/wzc family.</text>
</comment>
<evidence type="ECO:0000256" key="15">
    <source>
        <dbReference type="ARBA" id="ARBA00051245"/>
    </source>
</evidence>
<dbReference type="NCBIfam" id="TIGR01007">
    <property type="entry name" value="eps_fam"/>
    <property type="match status" value="1"/>
</dbReference>
<keyword evidence="13 16" id="KW-0472">Membrane</keyword>
<keyword evidence="21" id="KW-1185">Reference proteome</keyword>
<evidence type="ECO:0000259" key="19">
    <source>
        <dbReference type="Pfam" id="PF13807"/>
    </source>
</evidence>
<evidence type="ECO:0000256" key="12">
    <source>
        <dbReference type="ARBA" id="ARBA00022989"/>
    </source>
</evidence>
<proteinExistence type="inferred from homology"/>
<evidence type="ECO:0000256" key="9">
    <source>
        <dbReference type="ARBA" id="ARBA00022741"/>
    </source>
</evidence>
<protein>
    <recommendedName>
        <fullName evidence="4">non-specific protein-tyrosine kinase</fullName>
        <ecNumber evidence="4">2.7.10.2</ecNumber>
    </recommendedName>
</protein>
<feature type="transmembrane region" description="Helical" evidence="16">
    <location>
        <begin position="452"/>
        <end position="474"/>
    </location>
</feature>
<organism evidence="20 21">
    <name type="scientific">Zobellella aerophila</name>
    <dbReference type="NCBI Taxonomy" id="870480"/>
    <lineage>
        <taxon>Bacteria</taxon>
        <taxon>Pseudomonadati</taxon>
        <taxon>Pseudomonadota</taxon>
        <taxon>Gammaproteobacteria</taxon>
        <taxon>Aeromonadales</taxon>
        <taxon>Aeromonadaceae</taxon>
        <taxon>Zobellella</taxon>
    </lineage>
</organism>
<keyword evidence="12 16" id="KW-1133">Transmembrane helix</keyword>
<dbReference type="SUPFAM" id="SSF52540">
    <property type="entry name" value="P-loop containing nucleoside triphosphate hydrolases"/>
    <property type="match status" value="1"/>
</dbReference>
<feature type="transmembrane region" description="Helical" evidence="16">
    <location>
        <begin position="33"/>
        <end position="51"/>
    </location>
</feature>
<evidence type="ECO:0000256" key="4">
    <source>
        <dbReference type="ARBA" id="ARBA00011903"/>
    </source>
</evidence>
<keyword evidence="6" id="KW-0997">Cell inner membrane</keyword>
<reference evidence="21" key="1">
    <citation type="journal article" date="2019" name="Int. J. Syst. Evol. Microbiol.">
        <title>The Global Catalogue of Microorganisms (GCM) 10K type strain sequencing project: providing services to taxonomists for standard genome sequencing and annotation.</title>
        <authorList>
            <consortium name="The Broad Institute Genomics Platform"/>
            <consortium name="The Broad Institute Genome Sequencing Center for Infectious Disease"/>
            <person name="Wu L."/>
            <person name="Ma J."/>
        </authorList>
    </citation>
    <scope>NUCLEOTIDE SEQUENCE [LARGE SCALE GENOMIC DNA]</scope>
    <source>
        <strain evidence="21">JCM 17110</strain>
    </source>
</reference>
<keyword evidence="5" id="KW-1003">Cell membrane</keyword>
<dbReference type="InterPro" id="IPR050445">
    <property type="entry name" value="Bact_polysacc_biosynth/exp"/>
</dbReference>
<feature type="domain" description="Tyrosine-protein kinase G-rich" evidence="19">
    <location>
        <begin position="399"/>
        <end position="470"/>
    </location>
</feature>
<dbReference type="InterPro" id="IPR025669">
    <property type="entry name" value="AAA_dom"/>
</dbReference>
<dbReference type="PANTHER" id="PTHR32309">
    <property type="entry name" value="TYROSINE-PROTEIN KINASE"/>
    <property type="match status" value="1"/>
</dbReference>
<evidence type="ECO:0000256" key="14">
    <source>
        <dbReference type="ARBA" id="ARBA00023137"/>
    </source>
</evidence>
<name>A0ABP6VL22_9GAMM</name>
<evidence type="ECO:0000256" key="11">
    <source>
        <dbReference type="ARBA" id="ARBA00022840"/>
    </source>
</evidence>
<evidence type="ECO:0000256" key="7">
    <source>
        <dbReference type="ARBA" id="ARBA00022679"/>
    </source>
</evidence>
<evidence type="ECO:0000259" key="17">
    <source>
        <dbReference type="Pfam" id="PF02706"/>
    </source>
</evidence>
<dbReference type="InterPro" id="IPR003856">
    <property type="entry name" value="LPS_length_determ_N"/>
</dbReference>
<dbReference type="Proteomes" id="UP001500795">
    <property type="component" value="Unassembled WGS sequence"/>
</dbReference>
<evidence type="ECO:0000256" key="6">
    <source>
        <dbReference type="ARBA" id="ARBA00022519"/>
    </source>
</evidence>
<dbReference type="EMBL" id="BAABCX010000001">
    <property type="protein sequence ID" value="GAA3535692.1"/>
    <property type="molecule type" value="Genomic_DNA"/>
</dbReference>
<comment type="catalytic activity">
    <reaction evidence="15">
        <text>L-tyrosyl-[protein] + ATP = O-phospho-L-tyrosyl-[protein] + ADP + H(+)</text>
        <dbReference type="Rhea" id="RHEA:10596"/>
        <dbReference type="Rhea" id="RHEA-COMP:10136"/>
        <dbReference type="Rhea" id="RHEA-COMP:20101"/>
        <dbReference type="ChEBI" id="CHEBI:15378"/>
        <dbReference type="ChEBI" id="CHEBI:30616"/>
        <dbReference type="ChEBI" id="CHEBI:46858"/>
        <dbReference type="ChEBI" id="CHEBI:61978"/>
        <dbReference type="ChEBI" id="CHEBI:456216"/>
        <dbReference type="EC" id="2.7.10.2"/>
    </reaction>
</comment>